<gene>
    <name evidence="5" type="ORF">DQK91_03600</name>
</gene>
<accession>A0A6P1ZKY1</accession>
<evidence type="ECO:0000259" key="4">
    <source>
        <dbReference type="Pfam" id="PF00148"/>
    </source>
</evidence>
<protein>
    <submittedName>
        <fullName evidence="5">Nitrogenase</fullName>
    </submittedName>
</protein>
<sequence length="462" mass="49851">MTVETITRIKPEKVDYVSTTNACKACAPLGASVVFRGIEGGVPFLHGSQGCATYMRRYLISHYREPIDIASSALGEKHAIYGGGPNLKLGLINVMKKYGAQVIGVATTCLTETIGDDVPMILHEFKKEFADLDLPTLVWVSTPSYKGSHVEGFHSAVRAVCEQIPDPAMDKHDGVNLLPGFVSPEDLRHLRDVFDDFGLAVTMVPDYSDTLDGPALEDYEKIPSGGTPVEGIRAMSGARATFELGAVLAGAEKTGGTALQESHGVDLHRLPMPIGLRNTDAFFAALEEVSGQETPARHAKERGRLVDAMVDGHKYISGKRAVVYGDEDLVAGLVAMLAEIGIQPVLVASGGNSGRLPAAIEEAGSDILRQPPKVMPGVDFYEIKNEAEKLAPDLVIGNSKGYRMAREWNVPLVRVGFPIHDRFGAQRTMHVGYKGTQALFDRIVNATLEKKQADSPLGWGYL</sequence>
<comment type="caution">
    <text evidence="5">The sequence shown here is derived from an EMBL/GenBank/DDBJ whole genome shotgun (WGS) entry which is preliminary data.</text>
</comment>
<reference evidence="5 6" key="1">
    <citation type="submission" date="2018-06" db="EMBL/GenBank/DDBJ databases">
        <title>Complete genome of Desulfovibrio marinus P48SEP.</title>
        <authorList>
            <person name="Crispim J.S."/>
            <person name="Vidigal P.M.P."/>
            <person name="Silva L.C.F."/>
            <person name="Araujo L.C."/>
            <person name="Laguardia C.N."/>
            <person name="Dias R.S."/>
            <person name="Sousa M.P."/>
            <person name="Paula S.O."/>
            <person name="Silva C."/>
        </authorList>
    </citation>
    <scope>NUCLEOTIDE SEQUENCE [LARGE SCALE GENOMIC DNA]</scope>
    <source>
        <strain evidence="5 6">P48SEP</strain>
    </source>
</reference>
<dbReference type="PANTHER" id="PTHR33712">
    <property type="entry name" value="LIGHT-INDEPENDENT PROTOCHLOROPHYLLIDE REDUCTASE SUBUNIT B"/>
    <property type="match status" value="1"/>
</dbReference>
<comment type="similarity">
    <text evidence="1 3">Belongs to the NifD/NifK/NifE/NifN family.</text>
</comment>
<dbReference type="AlphaFoldDB" id="A0A6P1ZKY1"/>
<dbReference type="Pfam" id="PF00148">
    <property type="entry name" value="Oxidored_nitro"/>
    <property type="match status" value="1"/>
</dbReference>
<name>A0A6P1ZKY1_9BACT</name>
<evidence type="ECO:0000256" key="3">
    <source>
        <dbReference type="RuleBase" id="RU004021"/>
    </source>
</evidence>
<proteinExistence type="inferred from homology"/>
<dbReference type="SUPFAM" id="SSF53807">
    <property type="entry name" value="Helical backbone' metal receptor"/>
    <property type="match status" value="1"/>
</dbReference>
<evidence type="ECO:0000256" key="1">
    <source>
        <dbReference type="ARBA" id="ARBA00011002"/>
    </source>
</evidence>
<dbReference type="InterPro" id="IPR000510">
    <property type="entry name" value="Nase/OxRdtase_comp1"/>
</dbReference>
<evidence type="ECO:0000313" key="5">
    <source>
        <dbReference type="EMBL" id="TVM35759.1"/>
    </source>
</evidence>
<dbReference type="GO" id="GO:0016163">
    <property type="term" value="F:nitrogenase activity"/>
    <property type="evidence" value="ECO:0007669"/>
    <property type="project" value="InterPro"/>
</dbReference>
<dbReference type="Proteomes" id="UP000434052">
    <property type="component" value="Unassembled WGS sequence"/>
</dbReference>
<feature type="domain" description="Nitrogenase/oxidoreductase component 1" evidence="4">
    <location>
        <begin position="26"/>
        <end position="447"/>
    </location>
</feature>
<dbReference type="PANTHER" id="PTHR33712:SF7">
    <property type="entry name" value="LIGHT-INDEPENDENT PROTOCHLOROPHYLLIDE REDUCTASE SUBUNIT B"/>
    <property type="match status" value="1"/>
</dbReference>
<dbReference type="EMBL" id="QMIF01000002">
    <property type="protein sequence ID" value="TVM35759.1"/>
    <property type="molecule type" value="Genomic_DNA"/>
</dbReference>
<dbReference type="OrthoDB" id="9800746at2"/>
<dbReference type="InterPro" id="IPR050152">
    <property type="entry name" value="ChlB/BchB/BchZ"/>
</dbReference>
<keyword evidence="2 3" id="KW-0535">Nitrogen fixation</keyword>
<evidence type="ECO:0000313" key="6">
    <source>
        <dbReference type="Proteomes" id="UP000434052"/>
    </source>
</evidence>
<dbReference type="InterPro" id="IPR000318">
    <property type="entry name" value="Nase_comp1_CS"/>
</dbReference>
<evidence type="ECO:0000256" key="2">
    <source>
        <dbReference type="ARBA" id="ARBA00023231"/>
    </source>
</evidence>
<dbReference type="RefSeq" id="WP_144234089.1">
    <property type="nucleotide sequence ID" value="NZ_QMIF01000002.1"/>
</dbReference>
<dbReference type="Gene3D" id="3.40.50.1980">
    <property type="entry name" value="Nitrogenase molybdenum iron protein domain"/>
    <property type="match status" value="3"/>
</dbReference>
<organism evidence="5 6">
    <name type="scientific">Oceanidesulfovibrio marinus</name>
    <dbReference type="NCBI Taxonomy" id="370038"/>
    <lineage>
        <taxon>Bacteria</taxon>
        <taxon>Pseudomonadati</taxon>
        <taxon>Thermodesulfobacteriota</taxon>
        <taxon>Desulfovibrionia</taxon>
        <taxon>Desulfovibrionales</taxon>
        <taxon>Desulfovibrionaceae</taxon>
        <taxon>Oceanidesulfovibrio</taxon>
    </lineage>
</organism>
<dbReference type="Gene3D" id="1.20.89.10">
    <property type="entry name" value="Nitrogenase Molybdenum-iron Protein, subunit B, domain 4"/>
    <property type="match status" value="1"/>
</dbReference>
<dbReference type="PROSITE" id="PS00699">
    <property type="entry name" value="NITROGENASE_1_1"/>
    <property type="match status" value="1"/>
</dbReference>